<protein>
    <submittedName>
        <fullName evidence="3">Dihydroorotate dehydrogenase electron transfer subunit</fullName>
    </submittedName>
</protein>
<dbReference type="EMBL" id="BAAALD010000026">
    <property type="protein sequence ID" value="GAA1085420.1"/>
    <property type="molecule type" value="Genomic_DNA"/>
</dbReference>
<evidence type="ECO:0000259" key="2">
    <source>
        <dbReference type="Pfam" id="PF10418"/>
    </source>
</evidence>
<feature type="domain" description="Dihydroorotate dehydrogenase electron transfer subunit iron-sulphur cluster binding" evidence="2">
    <location>
        <begin position="247"/>
        <end position="283"/>
    </location>
</feature>
<sequence length="298" mass="30303">MTCGPPGELQVWTRDSGRGRAPRPGASRIDREVSDMAHPVRWRAEVYGCTAEGAYHRLVLEVPEAASRARPGHFASLAGDHAVVREAVPIARADASADTLELLVADGPRSGPLDLIAPLGTPFPVPDAPVKALLVGHGQHAAPLPALGEQLTARGGQLGYLLGAPTAAALHGVDSARALTQDVLVVTEDGSAGLTGLVSDPVAQAARAIDASVVYAAGPPDVLALTAAAAADLGIRCWALLATDLPCGTGLCAACVVPVVGADGVSRFARVCTEGPVFDATRVRWADIGAVPADLEGA</sequence>
<name>A0ABN1TJY7_9ACTN</name>
<gene>
    <name evidence="3" type="ORF">GCM10009663_31430</name>
</gene>
<dbReference type="SUPFAM" id="SSF52343">
    <property type="entry name" value="Ferredoxin reductase-like, C-terminal NADP-linked domain"/>
    <property type="match status" value="1"/>
</dbReference>
<dbReference type="PANTHER" id="PTHR43513:SF3">
    <property type="entry name" value="DIHYDROOROTATE DEHYDROGENASE B (NAD(+)), ELECTRON TRANSFER SUBUNIT-RELATED"/>
    <property type="match status" value="1"/>
</dbReference>
<dbReference type="InterPro" id="IPR039261">
    <property type="entry name" value="FNR_nucleotide-bd"/>
</dbReference>
<dbReference type="Gene3D" id="2.10.240.10">
    <property type="entry name" value="Dihydroorotate dehydrogenase, electron transfer subunit"/>
    <property type="match status" value="1"/>
</dbReference>
<dbReference type="InterPro" id="IPR050353">
    <property type="entry name" value="PyrK_electron_transfer"/>
</dbReference>
<organism evidence="3 4">
    <name type="scientific">Kitasatospora arboriphila</name>
    <dbReference type="NCBI Taxonomy" id="258052"/>
    <lineage>
        <taxon>Bacteria</taxon>
        <taxon>Bacillati</taxon>
        <taxon>Actinomycetota</taxon>
        <taxon>Actinomycetes</taxon>
        <taxon>Kitasatosporales</taxon>
        <taxon>Streptomycetaceae</taxon>
        <taxon>Kitasatospora</taxon>
    </lineage>
</organism>
<accession>A0ABN1TJY7</accession>
<dbReference type="InterPro" id="IPR037117">
    <property type="entry name" value="Dihydroorotate_DH_ele_sf"/>
</dbReference>
<dbReference type="Gene3D" id="3.40.50.80">
    <property type="entry name" value="Nucleotide-binding domain of ferredoxin-NADP reductase (FNR) module"/>
    <property type="match status" value="1"/>
</dbReference>
<proteinExistence type="predicted"/>
<feature type="region of interest" description="Disordered" evidence="1">
    <location>
        <begin position="1"/>
        <end position="27"/>
    </location>
</feature>
<dbReference type="PANTHER" id="PTHR43513">
    <property type="entry name" value="DIHYDROOROTATE DEHYDROGENASE B (NAD(+)), ELECTRON TRANSFER SUBUNIT"/>
    <property type="match status" value="1"/>
</dbReference>
<evidence type="ECO:0000313" key="4">
    <source>
        <dbReference type="Proteomes" id="UP001499987"/>
    </source>
</evidence>
<evidence type="ECO:0000256" key="1">
    <source>
        <dbReference type="SAM" id="MobiDB-lite"/>
    </source>
</evidence>
<reference evidence="3 4" key="1">
    <citation type="journal article" date="2019" name="Int. J. Syst. Evol. Microbiol.">
        <title>The Global Catalogue of Microorganisms (GCM) 10K type strain sequencing project: providing services to taxonomists for standard genome sequencing and annotation.</title>
        <authorList>
            <consortium name="The Broad Institute Genomics Platform"/>
            <consortium name="The Broad Institute Genome Sequencing Center for Infectious Disease"/>
            <person name="Wu L."/>
            <person name="Ma J."/>
        </authorList>
    </citation>
    <scope>NUCLEOTIDE SEQUENCE [LARGE SCALE GENOMIC DNA]</scope>
    <source>
        <strain evidence="3 4">JCM 13002</strain>
    </source>
</reference>
<dbReference type="Proteomes" id="UP001499987">
    <property type="component" value="Unassembled WGS sequence"/>
</dbReference>
<dbReference type="InterPro" id="IPR019480">
    <property type="entry name" value="Dihydroorotate_DH_Fe-S-bd"/>
</dbReference>
<dbReference type="Pfam" id="PF10418">
    <property type="entry name" value="DHODB_Fe-S_bind"/>
    <property type="match status" value="1"/>
</dbReference>
<evidence type="ECO:0000313" key="3">
    <source>
        <dbReference type="EMBL" id="GAA1085420.1"/>
    </source>
</evidence>
<comment type="caution">
    <text evidence="3">The sequence shown here is derived from an EMBL/GenBank/DDBJ whole genome shotgun (WGS) entry which is preliminary data.</text>
</comment>
<keyword evidence="4" id="KW-1185">Reference proteome</keyword>